<evidence type="ECO:0000256" key="2">
    <source>
        <dbReference type="ARBA" id="ARBA00022741"/>
    </source>
</evidence>
<dbReference type="SUPFAM" id="SSF52540">
    <property type="entry name" value="P-loop containing nucleoside triphosphate hydrolases"/>
    <property type="match status" value="1"/>
</dbReference>
<keyword evidence="2" id="KW-0547">Nucleotide-binding</keyword>
<dbReference type="Gene3D" id="3.40.50.300">
    <property type="entry name" value="P-loop containing nucleotide triphosphate hydrolases"/>
    <property type="match status" value="1"/>
</dbReference>
<gene>
    <name evidence="7" type="ORF">ENV41_01100</name>
</gene>
<keyword evidence="3" id="KW-0378">Hydrolase</keyword>
<evidence type="ECO:0000259" key="6">
    <source>
        <dbReference type="Pfam" id="PF00350"/>
    </source>
</evidence>
<accession>A0A7V3J9A0</accession>
<keyword evidence="4" id="KW-0342">GTP-binding</keyword>
<dbReference type="GO" id="GO:0003924">
    <property type="term" value="F:GTPase activity"/>
    <property type="evidence" value="ECO:0007669"/>
    <property type="project" value="InterPro"/>
</dbReference>
<dbReference type="PANTHER" id="PTHR10465">
    <property type="entry name" value="TRANSMEMBRANE GTPASE FZO1"/>
    <property type="match status" value="1"/>
</dbReference>
<comment type="caution">
    <text evidence="7">The sequence shown here is derived from an EMBL/GenBank/DDBJ whole genome shotgun (WGS) entry which is preliminary data.</text>
</comment>
<name>A0A7V3J9A0_UNCC3</name>
<comment type="subcellular location">
    <subcellularLocation>
        <location evidence="1">Membrane</location>
    </subcellularLocation>
</comment>
<sequence length="631" mass="71123">MMVSQISKASMNEVVEIVRKLASVLDHLEDKDGSLIAKMIIERLADPHCYVTVIGETSTGKSTLINGALGAPILPTAARPTTATVTLVCFVSSQQRKYTAIYKDEKDEKVKEVEITHEQFLQIGCQPSKSLIRLEIQAKPINEKHIGMYIFDTPGYNSLIAEHEEVLRDFLPESDIVVLVTGYRTGIGQADQDLLEVAYKALRDAELVPLVLVVNRTPPGKSRDDARIKEIFRNVIDCFEQEQIPELVIIESVLPKTEGLNESIAQQPVLPQVDQLWDLVHELATSPEQMQAVRKRLLSLAENLREQAEANVRRGLELIDMGRSGEDEIRSEIEALRNAEEKSIKVVSDTFKSLSSILPLELRRHCELLLKDLERDIDSTDKWLGKDSCVAWIKDHAMPFGVKHIARSIEEHLVTEMERLDHELEEIANTAIEGIQYRAAKLRSDEATRLAQSLAIRFTKRISGAALTSVLRSFGGACGPAAGAGNLSKMAVKRIAGVFGKRLSREVYNQIGRTFTKRALQRLNFIIAVVIEAVLVIIDANRWQKKLKESVQKAMEDWRIQTENELIKELLPEYQMQNEKAVHDIYNNEIKLMEESLLKQTGDREAEKTRLLTILNDLIRIGQSLSIMEDK</sequence>
<reference evidence="7" key="1">
    <citation type="journal article" date="2020" name="mSystems">
        <title>Genome- and Community-Level Interaction Insights into Carbon Utilization and Element Cycling Functions of Hydrothermarchaeota in Hydrothermal Sediment.</title>
        <authorList>
            <person name="Zhou Z."/>
            <person name="Liu Y."/>
            <person name="Xu W."/>
            <person name="Pan J."/>
            <person name="Luo Z.H."/>
            <person name="Li M."/>
        </authorList>
    </citation>
    <scope>NUCLEOTIDE SEQUENCE [LARGE SCALE GENOMIC DNA]</scope>
    <source>
        <strain evidence="7">SpSt-757</strain>
    </source>
</reference>
<dbReference type="AlphaFoldDB" id="A0A7V3J9A0"/>
<dbReference type="Pfam" id="PF00350">
    <property type="entry name" value="Dynamin_N"/>
    <property type="match status" value="1"/>
</dbReference>
<evidence type="ECO:0000256" key="1">
    <source>
        <dbReference type="ARBA" id="ARBA00004370"/>
    </source>
</evidence>
<dbReference type="InterPro" id="IPR027094">
    <property type="entry name" value="Mitofusin_fam"/>
</dbReference>
<dbReference type="PANTHER" id="PTHR10465:SF0">
    <property type="entry name" value="SARCALUMENIN"/>
    <property type="match status" value="1"/>
</dbReference>
<evidence type="ECO:0000256" key="3">
    <source>
        <dbReference type="ARBA" id="ARBA00022801"/>
    </source>
</evidence>
<evidence type="ECO:0000313" key="7">
    <source>
        <dbReference type="EMBL" id="HFZ08716.1"/>
    </source>
</evidence>
<keyword evidence="5" id="KW-0472">Membrane</keyword>
<feature type="domain" description="Dynamin N-terminal" evidence="6">
    <location>
        <begin position="51"/>
        <end position="199"/>
    </location>
</feature>
<evidence type="ECO:0000256" key="4">
    <source>
        <dbReference type="ARBA" id="ARBA00023134"/>
    </source>
</evidence>
<dbReference type="GO" id="GO:0016020">
    <property type="term" value="C:membrane"/>
    <property type="evidence" value="ECO:0007669"/>
    <property type="project" value="UniProtKB-SubCell"/>
</dbReference>
<dbReference type="GO" id="GO:0005525">
    <property type="term" value="F:GTP binding"/>
    <property type="evidence" value="ECO:0007669"/>
    <property type="project" value="UniProtKB-KW"/>
</dbReference>
<dbReference type="InterPro" id="IPR045063">
    <property type="entry name" value="Dynamin_N"/>
</dbReference>
<organism evidence="7">
    <name type="scientific">candidate division CPR3 bacterium</name>
    <dbReference type="NCBI Taxonomy" id="2268181"/>
    <lineage>
        <taxon>Bacteria</taxon>
        <taxon>Bacteria division CPR3</taxon>
    </lineage>
</organism>
<dbReference type="EMBL" id="DTGG01000036">
    <property type="protein sequence ID" value="HFZ08716.1"/>
    <property type="molecule type" value="Genomic_DNA"/>
</dbReference>
<evidence type="ECO:0000256" key="5">
    <source>
        <dbReference type="ARBA" id="ARBA00023136"/>
    </source>
</evidence>
<dbReference type="InterPro" id="IPR027417">
    <property type="entry name" value="P-loop_NTPase"/>
</dbReference>
<protein>
    <recommendedName>
        <fullName evidence="6">Dynamin N-terminal domain-containing protein</fullName>
    </recommendedName>
</protein>
<proteinExistence type="predicted"/>